<dbReference type="Pfam" id="PF09973">
    <property type="entry name" value="DUF2208"/>
    <property type="match status" value="1"/>
</dbReference>
<gene>
    <name evidence="2" type="ORF">SAMN04487910_1531</name>
</gene>
<evidence type="ECO:0000313" key="3">
    <source>
        <dbReference type="Proteomes" id="UP000198521"/>
    </source>
</evidence>
<proteinExistence type="predicted"/>
<feature type="transmembrane region" description="Helical" evidence="1">
    <location>
        <begin position="52"/>
        <end position="70"/>
    </location>
</feature>
<dbReference type="STRING" id="1038014.SAMN04487910_1531"/>
<dbReference type="AlphaFoldDB" id="A0A1H7L648"/>
<dbReference type="InterPro" id="IPR009198">
    <property type="entry name" value="UCP014484_TM"/>
</dbReference>
<accession>A0A1H7L648</accession>
<organism evidence="2 3">
    <name type="scientific">Aquimarina amphilecti</name>
    <dbReference type="NCBI Taxonomy" id="1038014"/>
    <lineage>
        <taxon>Bacteria</taxon>
        <taxon>Pseudomonadati</taxon>
        <taxon>Bacteroidota</taxon>
        <taxon>Flavobacteriia</taxon>
        <taxon>Flavobacteriales</taxon>
        <taxon>Flavobacteriaceae</taxon>
        <taxon>Aquimarina</taxon>
    </lineage>
</organism>
<dbReference type="EMBL" id="FOAB01000002">
    <property type="protein sequence ID" value="SEK94186.1"/>
    <property type="molecule type" value="Genomic_DNA"/>
</dbReference>
<evidence type="ECO:0000256" key="1">
    <source>
        <dbReference type="SAM" id="Phobius"/>
    </source>
</evidence>
<reference evidence="2 3" key="1">
    <citation type="submission" date="2016-10" db="EMBL/GenBank/DDBJ databases">
        <authorList>
            <person name="de Groot N.N."/>
        </authorList>
    </citation>
    <scope>NUCLEOTIDE SEQUENCE [LARGE SCALE GENOMIC DNA]</scope>
    <source>
        <strain evidence="2 3">DSM 25232</strain>
    </source>
</reference>
<sequence length="114" mass="13242">MDKTDQNIHNTLTEYNPIYATHPELEDNIMDIVKKQKNYKEILMKTRHKVKAGLIVSVILLLIYIILTYTDLLNSIDQNEESIKLFYPSILATIVVILVYFQGIFGISILKKEK</sequence>
<feature type="transmembrane region" description="Helical" evidence="1">
    <location>
        <begin position="90"/>
        <end position="110"/>
    </location>
</feature>
<keyword evidence="1" id="KW-1133">Transmembrane helix</keyword>
<evidence type="ECO:0000313" key="2">
    <source>
        <dbReference type="EMBL" id="SEK94186.1"/>
    </source>
</evidence>
<keyword evidence="1" id="KW-0812">Transmembrane</keyword>
<keyword evidence="1" id="KW-0472">Membrane</keyword>
<dbReference type="RefSeq" id="WP_091407162.1">
    <property type="nucleotide sequence ID" value="NZ_FOAB01000002.1"/>
</dbReference>
<name>A0A1H7L648_AQUAM</name>
<keyword evidence="3" id="KW-1185">Reference proteome</keyword>
<protein>
    <submittedName>
        <fullName evidence="2">Predicted membrane protein</fullName>
    </submittedName>
</protein>
<dbReference type="OrthoDB" id="9925290at2"/>
<dbReference type="Proteomes" id="UP000198521">
    <property type="component" value="Unassembled WGS sequence"/>
</dbReference>